<dbReference type="PANTHER" id="PTHR32507">
    <property type="entry name" value="NA(+)/H(+) ANTIPORTER 1"/>
    <property type="match status" value="1"/>
</dbReference>
<evidence type="ECO:0000256" key="2">
    <source>
        <dbReference type="ARBA" id="ARBA00022448"/>
    </source>
</evidence>
<feature type="transmembrane region" description="Helical" evidence="9">
    <location>
        <begin position="65"/>
        <end position="86"/>
    </location>
</feature>
<evidence type="ECO:0000259" key="10">
    <source>
        <dbReference type="Pfam" id="PF00999"/>
    </source>
</evidence>
<dbReference type="PATRIC" id="fig|42253.5.peg.3802"/>
<reference evidence="11 12" key="1">
    <citation type="journal article" date="2015" name="Proc. Natl. Acad. Sci. U.S.A.">
        <title>Expanded metabolic versatility of ubiquitous nitrite-oxidizing bacteria from the genus Nitrospira.</title>
        <authorList>
            <person name="Koch H."/>
            <person name="Lucker S."/>
            <person name="Albertsen M."/>
            <person name="Kitzinger K."/>
            <person name="Herbold C."/>
            <person name="Spieck E."/>
            <person name="Nielsen P.H."/>
            <person name="Wagner M."/>
            <person name="Daims H."/>
        </authorList>
    </citation>
    <scope>NUCLEOTIDE SEQUENCE [LARGE SCALE GENOMIC DNA]</scope>
    <source>
        <strain evidence="11 12">NSP M-1</strain>
    </source>
</reference>
<feature type="transmembrane region" description="Helical" evidence="9">
    <location>
        <begin position="280"/>
        <end position="298"/>
    </location>
</feature>
<feature type="transmembrane region" description="Helical" evidence="9">
    <location>
        <begin position="341"/>
        <end position="361"/>
    </location>
</feature>
<feature type="transmembrane region" description="Helical" evidence="9">
    <location>
        <begin position="197"/>
        <end position="219"/>
    </location>
</feature>
<dbReference type="PANTHER" id="PTHR32507:SF7">
    <property type="entry name" value="K(+)_H(+) ANTIPORTER NHAP2"/>
    <property type="match status" value="1"/>
</dbReference>
<keyword evidence="5 9" id="KW-0812">Transmembrane</keyword>
<feature type="transmembrane region" description="Helical" evidence="9">
    <location>
        <begin position="373"/>
        <end position="396"/>
    </location>
</feature>
<dbReference type="Gene3D" id="1.20.1530.20">
    <property type="match status" value="1"/>
</dbReference>
<evidence type="ECO:0000256" key="1">
    <source>
        <dbReference type="ARBA" id="ARBA00004651"/>
    </source>
</evidence>
<evidence type="ECO:0000256" key="3">
    <source>
        <dbReference type="ARBA" id="ARBA00022449"/>
    </source>
</evidence>
<keyword evidence="8 9" id="KW-0472">Membrane</keyword>
<accession>A0A0K2GHB4</accession>
<keyword evidence="2" id="KW-0813">Transport</keyword>
<name>A0A0K2GHB4_NITMO</name>
<dbReference type="Pfam" id="PF00999">
    <property type="entry name" value="Na_H_Exchanger"/>
    <property type="match status" value="1"/>
</dbReference>
<dbReference type="NCBIfam" id="NF003715">
    <property type="entry name" value="PRK05326.1-2"/>
    <property type="match status" value="1"/>
</dbReference>
<evidence type="ECO:0000256" key="7">
    <source>
        <dbReference type="ARBA" id="ARBA00023065"/>
    </source>
</evidence>
<evidence type="ECO:0000313" key="12">
    <source>
        <dbReference type="Proteomes" id="UP000069205"/>
    </source>
</evidence>
<feature type="transmembrane region" description="Helical" evidence="9">
    <location>
        <begin position="310"/>
        <end position="329"/>
    </location>
</feature>
<protein>
    <submittedName>
        <fullName evidence="11">Potassium/proton antiporter</fullName>
    </submittedName>
</protein>
<evidence type="ECO:0000256" key="8">
    <source>
        <dbReference type="ARBA" id="ARBA00023136"/>
    </source>
</evidence>
<feature type="transmembrane region" description="Helical" evidence="9">
    <location>
        <begin position="126"/>
        <end position="147"/>
    </location>
</feature>
<keyword evidence="6 9" id="KW-1133">Transmembrane helix</keyword>
<gene>
    <name evidence="11" type="ORF">NITMOv2_3857</name>
</gene>
<evidence type="ECO:0000256" key="9">
    <source>
        <dbReference type="SAM" id="Phobius"/>
    </source>
</evidence>
<feature type="domain" description="Cation/H+ exchanger transmembrane" evidence="10">
    <location>
        <begin position="25"/>
        <end position="395"/>
    </location>
</feature>
<comment type="subcellular location">
    <subcellularLocation>
        <location evidence="1">Cell membrane</location>
        <topology evidence="1">Multi-pass membrane protein</topology>
    </subcellularLocation>
</comment>
<evidence type="ECO:0000313" key="11">
    <source>
        <dbReference type="EMBL" id="ALA60244.1"/>
    </source>
</evidence>
<dbReference type="Proteomes" id="UP000069205">
    <property type="component" value="Chromosome"/>
</dbReference>
<dbReference type="OrthoDB" id="9810759at2"/>
<proteinExistence type="predicted"/>
<dbReference type="RefSeq" id="WP_053381127.1">
    <property type="nucleotide sequence ID" value="NZ_CP011801.1"/>
</dbReference>
<keyword evidence="4" id="KW-1003">Cell membrane</keyword>
<keyword evidence="3" id="KW-0050">Antiport</keyword>
<dbReference type="STRING" id="42253.NITMOv2_3857"/>
<feature type="transmembrane region" description="Helical" evidence="9">
    <location>
        <begin position="98"/>
        <end position="120"/>
    </location>
</feature>
<dbReference type="NCBIfam" id="NF003716">
    <property type="entry name" value="PRK05326.1-3"/>
    <property type="match status" value="1"/>
</dbReference>
<dbReference type="GO" id="GO:0015297">
    <property type="term" value="F:antiporter activity"/>
    <property type="evidence" value="ECO:0007669"/>
    <property type="project" value="UniProtKB-KW"/>
</dbReference>
<feature type="transmembrane region" description="Helical" evidence="9">
    <location>
        <begin position="12"/>
        <end position="29"/>
    </location>
</feature>
<dbReference type="AlphaFoldDB" id="A0A0K2GHB4"/>
<dbReference type="GO" id="GO:1902600">
    <property type="term" value="P:proton transmembrane transport"/>
    <property type="evidence" value="ECO:0007669"/>
    <property type="project" value="InterPro"/>
</dbReference>
<evidence type="ECO:0000256" key="5">
    <source>
        <dbReference type="ARBA" id="ARBA00022692"/>
    </source>
</evidence>
<feature type="transmembrane region" description="Helical" evidence="9">
    <location>
        <begin position="36"/>
        <end position="53"/>
    </location>
</feature>
<sequence>MDLLHLFQDLPIETLLLGLSTLLLLSVVASRASGQLGFPALLLFLLIGMLAGSEGPGGIEFDYPRLAQSLGVVALTLILFSGGLDTDWQQIRPVVPHGLALSTLGVCLTAVFVAAFTVWFLKFEPLVGLLLGAIVSSTDAAAVFAVLRARRARLKGRLSPLLELESGSNDPMAVFLTIGLISLLTQRGTAGDMLILFFRQMILGALIGYSMGVGMSVLIRRLHLEYEGLYAVLSLAIALFTYGVTASVGGNGFLAVYVAGLTAGHQSFKQLDNLRRFHEGQAWLMQILMFLTLGLQVFPSRILPVMGTGIVLSLFLMLIARPAAVFLTLLPTGLTLKERTLIAWVGLRGAVPIILATFPLTAGLAQAETIFNLVFFIVLTSVLLQGASLPLVARWLGLSAEEWRPVRLTAER</sequence>
<evidence type="ECO:0000256" key="6">
    <source>
        <dbReference type="ARBA" id="ARBA00022989"/>
    </source>
</evidence>
<dbReference type="InterPro" id="IPR038770">
    <property type="entry name" value="Na+/solute_symporter_sf"/>
</dbReference>
<dbReference type="KEGG" id="nmv:NITMOv2_3857"/>
<dbReference type="EMBL" id="CP011801">
    <property type="protein sequence ID" value="ALA60244.1"/>
    <property type="molecule type" value="Genomic_DNA"/>
</dbReference>
<feature type="transmembrane region" description="Helical" evidence="9">
    <location>
        <begin position="231"/>
        <end position="260"/>
    </location>
</feature>
<organism evidence="11 12">
    <name type="scientific">Nitrospira moscoviensis</name>
    <dbReference type="NCBI Taxonomy" id="42253"/>
    <lineage>
        <taxon>Bacteria</taxon>
        <taxon>Pseudomonadati</taxon>
        <taxon>Nitrospirota</taxon>
        <taxon>Nitrospiria</taxon>
        <taxon>Nitrospirales</taxon>
        <taxon>Nitrospiraceae</taxon>
        <taxon>Nitrospira</taxon>
    </lineage>
</organism>
<keyword evidence="12" id="KW-1185">Reference proteome</keyword>
<keyword evidence="7" id="KW-0406">Ion transport</keyword>
<evidence type="ECO:0000256" key="4">
    <source>
        <dbReference type="ARBA" id="ARBA00022475"/>
    </source>
</evidence>
<dbReference type="GO" id="GO:0005886">
    <property type="term" value="C:plasma membrane"/>
    <property type="evidence" value="ECO:0007669"/>
    <property type="project" value="UniProtKB-SubCell"/>
</dbReference>
<dbReference type="InterPro" id="IPR006153">
    <property type="entry name" value="Cation/H_exchanger_TM"/>
</dbReference>